<evidence type="ECO:0000256" key="1">
    <source>
        <dbReference type="ARBA" id="ARBA00004117"/>
    </source>
</evidence>
<dbReference type="PRINTS" id="PR01006">
    <property type="entry name" value="FLGHOOKFLIE"/>
</dbReference>
<keyword evidence="6" id="KW-0282">Flagellum</keyword>
<evidence type="ECO:0000313" key="7">
    <source>
        <dbReference type="Proteomes" id="UP001198701"/>
    </source>
</evidence>
<evidence type="ECO:0000256" key="4">
    <source>
        <dbReference type="HAMAP-Rule" id="MF_00724"/>
    </source>
</evidence>
<sequence>MDVASIGADRIQAMMAQLKAAATKPAGAPVAPVGAGGEAPAAKVNFADALKSSLDQVSATQTRASEMGKAFSMGDDSVSLSDVMIAMQKSSINFQATVQVRNKLVSAYHEIMNMQV</sequence>
<protein>
    <recommendedName>
        <fullName evidence="4 5">Flagellar hook-basal body complex protein FliE</fullName>
    </recommendedName>
</protein>
<evidence type="ECO:0000256" key="3">
    <source>
        <dbReference type="ARBA" id="ARBA00023143"/>
    </source>
</evidence>
<gene>
    <name evidence="4 6" type="primary">fliE</name>
    <name evidence="6" type="ORF">LMJ30_10225</name>
</gene>
<name>A0ABS8ISD0_9BURK</name>
<dbReference type="EMBL" id="JAJHPV010000013">
    <property type="protein sequence ID" value="MCC6071331.1"/>
    <property type="molecule type" value="Genomic_DNA"/>
</dbReference>
<keyword evidence="3 4" id="KW-0975">Bacterial flagellum</keyword>
<evidence type="ECO:0000313" key="6">
    <source>
        <dbReference type="EMBL" id="MCC6071331.1"/>
    </source>
</evidence>
<comment type="similarity">
    <text evidence="2 4">Belongs to the FliE family.</text>
</comment>
<reference evidence="6 7" key="1">
    <citation type="submission" date="2021-11" db="EMBL/GenBank/DDBJ databases">
        <authorList>
            <person name="Huq M.A."/>
        </authorList>
    </citation>
    <scope>NUCLEOTIDE SEQUENCE [LARGE SCALE GENOMIC DNA]</scope>
    <source>
        <strain evidence="6 7">MAHUQ-52</strain>
    </source>
</reference>
<keyword evidence="6" id="KW-0969">Cilium</keyword>
<proteinExistence type="inferred from homology"/>
<comment type="subcellular location">
    <subcellularLocation>
        <location evidence="1 4">Bacterial flagellum basal body</location>
    </subcellularLocation>
</comment>
<accession>A0ABS8ISD0</accession>
<dbReference type="PANTHER" id="PTHR34653">
    <property type="match status" value="1"/>
</dbReference>
<dbReference type="PANTHER" id="PTHR34653:SF1">
    <property type="entry name" value="FLAGELLAR HOOK-BASAL BODY COMPLEX PROTEIN FLIE"/>
    <property type="match status" value="1"/>
</dbReference>
<keyword evidence="7" id="KW-1185">Reference proteome</keyword>
<dbReference type="RefSeq" id="WP_229432246.1">
    <property type="nucleotide sequence ID" value="NZ_JAJHPV010000013.1"/>
</dbReference>
<evidence type="ECO:0000256" key="5">
    <source>
        <dbReference type="NCBIfam" id="TIGR00205"/>
    </source>
</evidence>
<evidence type="ECO:0000256" key="2">
    <source>
        <dbReference type="ARBA" id="ARBA00009272"/>
    </source>
</evidence>
<dbReference type="Proteomes" id="UP001198701">
    <property type="component" value="Unassembled WGS sequence"/>
</dbReference>
<organism evidence="6 7">
    <name type="scientific">Massilia agrisoli</name>
    <dbReference type="NCBI Taxonomy" id="2892444"/>
    <lineage>
        <taxon>Bacteria</taxon>
        <taxon>Pseudomonadati</taxon>
        <taxon>Pseudomonadota</taxon>
        <taxon>Betaproteobacteria</taxon>
        <taxon>Burkholderiales</taxon>
        <taxon>Oxalobacteraceae</taxon>
        <taxon>Telluria group</taxon>
        <taxon>Massilia</taxon>
    </lineage>
</organism>
<dbReference type="InterPro" id="IPR001624">
    <property type="entry name" value="FliE"/>
</dbReference>
<comment type="caution">
    <text evidence="6">The sequence shown here is derived from an EMBL/GenBank/DDBJ whole genome shotgun (WGS) entry which is preliminary data.</text>
</comment>
<dbReference type="HAMAP" id="MF_00724">
    <property type="entry name" value="FliE"/>
    <property type="match status" value="1"/>
</dbReference>
<dbReference type="NCBIfam" id="TIGR00205">
    <property type="entry name" value="fliE"/>
    <property type="match status" value="1"/>
</dbReference>
<keyword evidence="6" id="KW-0966">Cell projection</keyword>
<dbReference type="Pfam" id="PF02049">
    <property type="entry name" value="FliE"/>
    <property type="match status" value="1"/>
</dbReference>